<sequence length="207" mass="23863">MKNTFLVFAILFGVLSNAQNQNSDNSKKVYVKANALFLPLGMLNAGVEYQLKEKITLQAEVFISPWKSFAGKYAQVYMVGFDGRYYFKEAFQHWYLGANISGAKYIIQKYNYWSDGPYQYTPESPTYVTSDLYQDGYSLMLGATVGYQFQVSDRWNMDLYLGVGTIQSFYKGYHKELGVRYDDDGRKWNKSGEFLPYRGGIMIGYKL</sequence>
<dbReference type="AlphaFoldDB" id="A0A448NUW3"/>
<name>A0A448NUW3_9FLAO</name>
<reference evidence="2 4" key="1">
    <citation type="submission" date="2014-07" db="EMBL/GenBank/DDBJ databases">
        <authorList>
            <person name="Pisani N.G."/>
            <person name="Newman J.D."/>
        </authorList>
    </citation>
    <scope>NUCLEOTIDE SEQUENCE [LARGE SCALE GENOMIC DNA]</scope>
    <source>
        <strain evidence="2 4">LMG 24720</strain>
    </source>
</reference>
<dbReference type="KEGG" id="cant:NCTC13489_02776"/>
<evidence type="ECO:0000256" key="1">
    <source>
        <dbReference type="SAM" id="SignalP"/>
    </source>
</evidence>
<reference evidence="3 5" key="2">
    <citation type="submission" date="2018-12" db="EMBL/GenBank/DDBJ databases">
        <authorList>
            <consortium name="Pathogen Informatics"/>
        </authorList>
    </citation>
    <scope>NUCLEOTIDE SEQUENCE [LARGE SCALE GENOMIC DNA]</scope>
    <source>
        <strain evidence="3 5">NCTC13489</strain>
    </source>
</reference>
<feature type="signal peptide" evidence="1">
    <location>
        <begin position="1"/>
        <end position="18"/>
    </location>
</feature>
<protein>
    <submittedName>
        <fullName evidence="3">Protein of uncharacterized function (DUF3575)</fullName>
    </submittedName>
</protein>
<dbReference type="OrthoDB" id="1001751at2"/>
<dbReference type="Proteomes" id="UP000270036">
    <property type="component" value="Chromosome"/>
</dbReference>
<keyword evidence="4" id="KW-1185">Reference proteome</keyword>
<dbReference type="STRING" id="266748.HY04_03965"/>
<evidence type="ECO:0000313" key="3">
    <source>
        <dbReference type="EMBL" id="VEI01483.1"/>
    </source>
</evidence>
<dbReference type="EMBL" id="LR134441">
    <property type="protein sequence ID" value="VEI01483.1"/>
    <property type="molecule type" value="Genomic_DNA"/>
</dbReference>
<evidence type="ECO:0000313" key="5">
    <source>
        <dbReference type="Proteomes" id="UP000270036"/>
    </source>
</evidence>
<proteinExistence type="predicted"/>
<dbReference type="Proteomes" id="UP000028349">
    <property type="component" value="Unassembled WGS sequence"/>
</dbReference>
<dbReference type="Pfam" id="PF12099">
    <property type="entry name" value="DUF3575"/>
    <property type="match status" value="1"/>
</dbReference>
<evidence type="ECO:0000313" key="4">
    <source>
        <dbReference type="Proteomes" id="UP000028349"/>
    </source>
</evidence>
<evidence type="ECO:0000313" key="2">
    <source>
        <dbReference type="EMBL" id="KEY20364.1"/>
    </source>
</evidence>
<accession>A0A448NUW3</accession>
<dbReference type="RefSeq" id="WP_034717310.1">
    <property type="nucleotide sequence ID" value="NZ_FOIX01000002.1"/>
</dbReference>
<gene>
    <name evidence="2" type="ORF">HY04_03965</name>
    <name evidence="3" type="ORF">NCTC13489_02776</name>
</gene>
<organism evidence="3 5">
    <name type="scientific">Kaistella antarctica</name>
    <dbReference type="NCBI Taxonomy" id="266748"/>
    <lineage>
        <taxon>Bacteria</taxon>
        <taxon>Pseudomonadati</taxon>
        <taxon>Bacteroidota</taxon>
        <taxon>Flavobacteriia</taxon>
        <taxon>Flavobacteriales</taxon>
        <taxon>Weeksellaceae</taxon>
        <taxon>Chryseobacterium group</taxon>
        <taxon>Kaistella</taxon>
    </lineage>
</organism>
<keyword evidence="1" id="KW-0732">Signal</keyword>
<feature type="chain" id="PRO_5019529463" evidence="1">
    <location>
        <begin position="19"/>
        <end position="207"/>
    </location>
</feature>
<dbReference type="InterPro" id="IPR021958">
    <property type="entry name" value="DUF3575"/>
</dbReference>
<dbReference type="EMBL" id="JPEP01000001">
    <property type="protein sequence ID" value="KEY20364.1"/>
    <property type="molecule type" value="Genomic_DNA"/>
</dbReference>